<feature type="chain" id="PRO_5040502335" evidence="2">
    <location>
        <begin position="28"/>
        <end position="186"/>
    </location>
</feature>
<keyword evidence="4" id="KW-1185">Reference proteome</keyword>
<organism evidence="3 4">
    <name type="scientific">Chrysodeixis includens</name>
    <name type="common">Soybean looper</name>
    <name type="synonym">Pseudoplusia includens</name>
    <dbReference type="NCBI Taxonomy" id="689277"/>
    <lineage>
        <taxon>Eukaryota</taxon>
        <taxon>Metazoa</taxon>
        <taxon>Ecdysozoa</taxon>
        <taxon>Arthropoda</taxon>
        <taxon>Hexapoda</taxon>
        <taxon>Insecta</taxon>
        <taxon>Pterygota</taxon>
        <taxon>Neoptera</taxon>
        <taxon>Endopterygota</taxon>
        <taxon>Lepidoptera</taxon>
        <taxon>Glossata</taxon>
        <taxon>Ditrysia</taxon>
        <taxon>Noctuoidea</taxon>
        <taxon>Noctuidae</taxon>
        <taxon>Plusiinae</taxon>
        <taxon>Chrysodeixis</taxon>
    </lineage>
</organism>
<protein>
    <submittedName>
        <fullName evidence="3">Uncharacterized protein</fullName>
    </submittedName>
</protein>
<evidence type="ECO:0000313" key="3">
    <source>
        <dbReference type="EMBL" id="CAD0200127.1"/>
    </source>
</evidence>
<dbReference type="AlphaFoldDB" id="A0A9N8KUY6"/>
<evidence type="ECO:0000256" key="2">
    <source>
        <dbReference type="SAM" id="SignalP"/>
    </source>
</evidence>
<feature type="region of interest" description="Disordered" evidence="1">
    <location>
        <begin position="160"/>
        <end position="186"/>
    </location>
</feature>
<reference evidence="3" key="1">
    <citation type="submission" date="2021-12" db="EMBL/GenBank/DDBJ databases">
        <authorList>
            <person name="King R."/>
        </authorList>
    </citation>
    <scope>NUCLEOTIDE SEQUENCE</scope>
</reference>
<evidence type="ECO:0000313" key="4">
    <source>
        <dbReference type="Proteomes" id="UP001154114"/>
    </source>
</evidence>
<name>A0A9N8KUY6_CHRIL</name>
<dbReference type="Proteomes" id="UP001154114">
    <property type="component" value="Chromosome 11"/>
</dbReference>
<sequence length="186" mass="20743">MTVPVYLHWPLWSAPAMIFILAGPGFAAPTSPVIHQSATTRIRIPGGADCPARPSRPRAVRALRPRTAARGFKFNGTKMERNKTAAGRIPIWSDWMMSNTGILHVVAIVTPAMEIRQGSSSIDVSRKQLFPNNLMKYEWSRLNEQDIDRDKSTALECERPARGAVRSGAARAKRHLHGEHYRPDLP</sequence>
<proteinExistence type="predicted"/>
<gene>
    <name evidence="3" type="ORF">CINC_LOCUS1815</name>
</gene>
<feature type="signal peptide" evidence="2">
    <location>
        <begin position="1"/>
        <end position="27"/>
    </location>
</feature>
<accession>A0A9N8KUY6</accession>
<dbReference type="EMBL" id="LR824014">
    <property type="protein sequence ID" value="CAD0200127.1"/>
    <property type="molecule type" value="Genomic_DNA"/>
</dbReference>
<keyword evidence="2" id="KW-0732">Signal</keyword>
<dbReference type="OrthoDB" id="10505181at2759"/>
<evidence type="ECO:0000256" key="1">
    <source>
        <dbReference type="SAM" id="MobiDB-lite"/>
    </source>
</evidence>